<accession>A0A2H5QNX1</accession>
<evidence type="ECO:0000256" key="3">
    <source>
        <dbReference type="ARBA" id="ARBA00022692"/>
    </source>
</evidence>
<dbReference type="GO" id="GO:0031965">
    <property type="term" value="C:nuclear membrane"/>
    <property type="evidence" value="ECO:0007669"/>
    <property type="project" value="UniProtKB-SubCell"/>
</dbReference>
<evidence type="ECO:0000256" key="4">
    <source>
        <dbReference type="ARBA" id="ARBA00022824"/>
    </source>
</evidence>
<keyword evidence="7" id="KW-0472">Membrane</keyword>
<keyword evidence="6" id="KW-0175">Coiled coil</keyword>
<reference evidence="12 13" key="1">
    <citation type="journal article" date="2017" name="Front. Genet.">
        <title>Draft sequencing of the heterozygous diploid genome of Satsuma (Citrus unshiu Marc.) using a hybrid assembly approach.</title>
        <authorList>
            <person name="Shimizu T."/>
            <person name="Tanizawa Y."/>
            <person name="Mochizuki T."/>
            <person name="Nagasaki H."/>
            <person name="Yoshioka T."/>
            <person name="Toyoda A."/>
            <person name="Fujiyama A."/>
            <person name="Kaminuma E."/>
            <person name="Nakamura Y."/>
        </authorList>
    </citation>
    <scope>NUCLEOTIDE SEQUENCE [LARGE SCALE GENOMIC DNA]</scope>
    <source>
        <strain evidence="13">cv. Miyagawa wase</strain>
    </source>
</reference>
<dbReference type="InterPro" id="IPR012919">
    <property type="entry name" value="SUN_dom"/>
</dbReference>
<dbReference type="GO" id="GO:0034975">
    <property type="term" value="P:protein folding in endoplasmic reticulum"/>
    <property type="evidence" value="ECO:0007669"/>
    <property type="project" value="TreeGrafter"/>
</dbReference>
<dbReference type="InterPro" id="IPR008979">
    <property type="entry name" value="Galactose-bd-like_sf"/>
</dbReference>
<evidence type="ECO:0000256" key="9">
    <source>
        <dbReference type="ARBA" id="ARBA00054046"/>
    </source>
</evidence>
<dbReference type="PROSITE" id="PS51469">
    <property type="entry name" value="SUN"/>
    <property type="match status" value="1"/>
</dbReference>
<gene>
    <name evidence="12" type="ORF">CUMW_247780</name>
</gene>
<dbReference type="PANTHER" id="PTHR12953">
    <property type="entry name" value="MEMBRANE PROTEIN CH1 RELATED"/>
    <property type="match status" value="1"/>
</dbReference>
<dbReference type="SUPFAM" id="SSF49785">
    <property type="entry name" value="Galactose-binding domain-like"/>
    <property type="match status" value="1"/>
</dbReference>
<protein>
    <recommendedName>
        <fullName evidence="11">SUN domain-containing protein</fullName>
    </recommendedName>
</protein>
<evidence type="ECO:0000256" key="7">
    <source>
        <dbReference type="ARBA" id="ARBA00023136"/>
    </source>
</evidence>
<organism evidence="12 13">
    <name type="scientific">Citrus unshiu</name>
    <name type="common">Satsuma mandarin</name>
    <name type="synonym">Citrus nobilis var. unshiu</name>
    <dbReference type="NCBI Taxonomy" id="55188"/>
    <lineage>
        <taxon>Eukaryota</taxon>
        <taxon>Viridiplantae</taxon>
        <taxon>Streptophyta</taxon>
        <taxon>Embryophyta</taxon>
        <taxon>Tracheophyta</taxon>
        <taxon>Spermatophyta</taxon>
        <taxon>Magnoliopsida</taxon>
        <taxon>eudicotyledons</taxon>
        <taxon>Gunneridae</taxon>
        <taxon>Pentapetalae</taxon>
        <taxon>rosids</taxon>
        <taxon>malvids</taxon>
        <taxon>Sapindales</taxon>
        <taxon>Rutaceae</taxon>
        <taxon>Aurantioideae</taxon>
        <taxon>Citrus</taxon>
    </lineage>
</organism>
<comment type="caution">
    <text evidence="12">The sequence shown here is derived from an EMBL/GenBank/DDBJ whole genome shotgun (WGS) entry which is preliminary data.</text>
</comment>
<evidence type="ECO:0000313" key="12">
    <source>
        <dbReference type="EMBL" id="GAY66318.1"/>
    </source>
</evidence>
<evidence type="ECO:0000313" key="13">
    <source>
        <dbReference type="Proteomes" id="UP000236630"/>
    </source>
</evidence>
<dbReference type="EMBL" id="BDQV01000564">
    <property type="protein sequence ID" value="GAY66318.1"/>
    <property type="molecule type" value="Genomic_DNA"/>
</dbReference>
<evidence type="ECO:0000256" key="10">
    <source>
        <dbReference type="SAM" id="MobiDB-lite"/>
    </source>
</evidence>
<keyword evidence="3" id="KW-0812">Transmembrane</keyword>
<sequence>MKQTSFCPKPKTSPLLSCLKLELRNKADPLILLHFADHRFFALFPFSDEQCRGLVKLFSQEKLLICYFSFVGLPSSFQLLMLAETPNNKTCWLDVEPRFIKGLLPGDDMCCLSAADWNWSPYSGRADTKDSCCEKQSKEEYENYTTTVNLQVESENLSLAGGSAKDIPKSDRFIRDVPVRLDEFKNKAINPKGKPAIHQAGLRVEPGGKEYNFASASKGAKVLAVNKEAKGASNILGKDMDKYLRNPCSAERKFVIIELSEETLVDTIEIASFEHHSSKLKDFELFGSLAYPTESWVLLGNFTAKNVKQAQRFTLKEPKWVRYLKLILLSHYGSEFYCTLSTLQVYGVDAVEHMLEDLISVQDNFFATEESTEEQRTIASQVTNSQFDGLHQNLVKESDSGFAPDDSAPKHNAPVNDMGDPVGELRQPPVSRMPGDSVLKILMQKVRSLDLSLSVLEQYLEELNSRYGSIFTDFEKELAEKGALLKDIRSDLMNLGDKNDIIGKNIQDIMSWKSLVSSQMEILERENAFLSVLATIKLFVDTTRVVCRGKQEFKRLEHQVSLVYSSYSLPGS</sequence>
<evidence type="ECO:0000256" key="1">
    <source>
        <dbReference type="ARBA" id="ARBA00004232"/>
    </source>
</evidence>
<evidence type="ECO:0000256" key="8">
    <source>
        <dbReference type="ARBA" id="ARBA00023242"/>
    </source>
</evidence>
<dbReference type="InterPro" id="IPR045120">
    <property type="entry name" value="Suco/Slp1-like"/>
</dbReference>
<dbReference type="GO" id="GO:0005789">
    <property type="term" value="C:endoplasmic reticulum membrane"/>
    <property type="evidence" value="ECO:0007669"/>
    <property type="project" value="UniProtKB-SubCell"/>
</dbReference>
<dbReference type="PANTHER" id="PTHR12953:SF7">
    <property type="entry name" value="SUN DOMAIN-CONTAINING PROTEIN"/>
    <property type="match status" value="1"/>
</dbReference>
<keyword evidence="8" id="KW-0539">Nucleus</keyword>
<dbReference type="FunFam" id="2.60.120.260:FF:000062">
    <property type="entry name" value="Galactose-binding protein isoform 3"/>
    <property type="match status" value="1"/>
</dbReference>
<feature type="region of interest" description="Disordered" evidence="10">
    <location>
        <begin position="398"/>
        <end position="430"/>
    </location>
</feature>
<dbReference type="Gene3D" id="2.60.120.260">
    <property type="entry name" value="Galactose-binding domain-like"/>
    <property type="match status" value="1"/>
</dbReference>
<dbReference type="AlphaFoldDB" id="A0A2H5QNX1"/>
<evidence type="ECO:0000256" key="2">
    <source>
        <dbReference type="ARBA" id="ARBA00004477"/>
    </source>
</evidence>
<keyword evidence="4" id="KW-0256">Endoplasmic reticulum</keyword>
<feature type="domain" description="SUN" evidence="11">
    <location>
        <begin position="186"/>
        <end position="350"/>
    </location>
</feature>
<evidence type="ECO:0000256" key="5">
    <source>
        <dbReference type="ARBA" id="ARBA00022989"/>
    </source>
</evidence>
<dbReference type="STRING" id="55188.A0A2H5QNX1"/>
<dbReference type="Proteomes" id="UP000236630">
    <property type="component" value="Unassembled WGS sequence"/>
</dbReference>
<keyword evidence="5" id="KW-1133">Transmembrane helix</keyword>
<keyword evidence="13" id="KW-1185">Reference proteome</keyword>
<dbReference type="Pfam" id="PF07738">
    <property type="entry name" value="Sad1_UNC"/>
    <property type="match status" value="1"/>
</dbReference>
<comment type="function">
    <text evidence="9">Encodes a member of the mid-SUN subfamily of SUN-domain proteins that is localized to both the nuclear envelope and the ER. It is involved in early seed development and nuclear morphology. [TAIR].</text>
</comment>
<proteinExistence type="predicted"/>
<evidence type="ECO:0000256" key="6">
    <source>
        <dbReference type="ARBA" id="ARBA00023054"/>
    </source>
</evidence>
<evidence type="ECO:0000259" key="11">
    <source>
        <dbReference type="PROSITE" id="PS51469"/>
    </source>
</evidence>
<name>A0A2H5QNX1_CITUN</name>
<comment type="subcellular location">
    <subcellularLocation>
        <location evidence="2">Endoplasmic reticulum membrane</location>
        <topology evidence="2">Multi-pass membrane protein</topology>
    </subcellularLocation>
    <subcellularLocation>
        <location evidence="1">Nucleus membrane</location>
        <topology evidence="1">Multi-pass membrane protein</topology>
    </subcellularLocation>
</comment>